<protein>
    <submittedName>
        <fullName evidence="2">Uncharacterized protein</fullName>
    </submittedName>
</protein>
<evidence type="ECO:0000313" key="2">
    <source>
        <dbReference type="EMBL" id="KAJ8502078.1"/>
    </source>
</evidence>
<evidence type="ECO:0000256" key="1">
    <source>
        <dbReference type="SAM" id="SignalP"/>
    </source>
</evidence>
<proteinExistence type="predicted"/>
<keyword evidence="3" id="KW-1185">Reference proteome</keyword>
<gene>
    <name evidence="2" type="ORF">ONZ51_g195</name>
</gene>
<comment type="caution">
    <text evidence="2">The sequence shown here is derived from an EMBL/GenBank/DDBJ whole genome shotgun (WGS) entry which is preliminary data.</text>
</comment>
<dbReference type="Proteomes" id="UP001215151">
    <property type="component" value="Unassembled WGS sequence"/>
</dbReference>
<dbReference type="EMBL" id="JAPEVG010000002">
    <property type="protein sequence ID" value="KAJ8502078.1"/>
    <property type="molecule type" value="Genomic_DNA"/>
</dbReference>
<feature type="chain" id="PRO_5041984378" evidence="1">
    <location>
        <begin position="28"/>
        <end position="499"/>
    </location>
</feature>
<dbReference type="AlphaFoldDB" id="A0AAD7U3T2"/>
<reference evidence="2" key="1">
    <citation type="submission" date="2022-11" db="EMBL/GenBank/DDBJ databases">
        <title>Genome Sequence of Cubamyces cubensis.</title>
        <authorList>
            <person name="Buettner E."/>
        </authorList>
    </citation>
    <scope>NUCLEOTIDE SEQUENCE</scope>
    <source>
        <strain evidence="2">MPL-01</strain>
    </source>
</reference>
<sequence length="499" mass="55819">MMPPPRLASLALVALLVLGSLWVLTRSLYSGEEASVSDRTQAGYPPYLNIHEHASELEAVATAEIPPRRRRNVAFATTFVLHGDVYMAFAKTIGEAMDAEGGDDQRIHLFAPEFSFGFQEIIDDLELWTHRGIRGDPDQLIEHVNKSSDQGGIDLIVFGTCEFDMNVWHNALADVWNRRSEDDKFKIVCVVHNVDDVNWQRHIPYWSRRNAIRLLPIASHVGETFKSRFAVQAASPEPLLYTAGLDHIPIDVHAPVLDIPNLPVKPLPRNLEKAVIQGTFSVGRRNYPGIFRDLIASIHEDPRAWGYHPLEGRKSFVPDPGAPAPPFQLLLVGAGWLEIPDELAYVVSTHTDLPYKDFYKLIADCDIVVPAFADNTYLTVQASSTVALATELNVPILVTNRTRRTYGYIDDSRAVITRPAAMPEVQALKALRTGDASAFLSSDPADIGMSIGSLHPVRDGVADMLREGWVRDRKSWDEWKQGVWRKNREVAEKILRDIS</sequence>
<name>A0AAD7U3T2_9APHY</name>
<accession>A0AAD7U3T2</accession>
<evidence type="ECO:0000313" key="3">
    <source>
        <dbReference type="Proteomes" id="UP001215151"/>
    </source>
</evidence>
<organism evidence="2 3">
    <name type="scientific">Trametes cubensis</name>
    <dbReference type="NCBI Taxonomy" id="1111947"/>
    <lineage>
        <taxon>Eukaryota</taxon>
        <taxon>Fungi</taxon>
        <taxon>Dikarya</taxon>
        <taxon>Basidiomycota</taxon>
        <taxon>Agaricomycotina</taxon>
        <taxon>Agaricomycetes</taxon>
        <taxon>Polyporales</taxon>
        <taxon>Polyporaceae</taxon>
        <taxon>Trametes</taxon>
    </lineage>
</organism>
<feature type="signal peptide" evidence="1">
    <location>
        <begin position="1"/>
        <end position="27"/>
    </location>
</feature>
<keyword evidence="1" id="KW-0732">Signal</keyword>